<gene>
    <name evidence="1" type="ORF">PROQFM164_S08g000014</name>
</gene>
<reference evidence="1" key="1">
    <citation type="journal article" date="2014" name="Nat. Commun.">
        <title>Multiple recent horizontal transfers of a large genomic region in cheese making fungi.</title>
        <authorList>
            <person name="Cheeseman K."/>
            <person name="Ropars J."/>
            <person name="Renault P."/>
            <person name="Dupont J."/>
            <person name="Gouzy J."/>
            <person name="Branca A."/>
            <person name="Abraham A.L."/>
            <person name="Ceppi M."/>
            <person name="Conseiller E."/>
            <person name="Debuchy R."/>
            <person name="Malagnac F."/>
            <person name="Goarin A."/>
            <person name="Silar P."/>
            <person name="Lacoste S."/>
            <person name="Sallet E."/>
            <person name="Bensimon A."/>
            <person name="Giraud T."/>
            <person name="Brygoo Y."/>
        </authorList>
    </citation>
    <scope>NUCLEOTIDE SEQUENCE [LARGE SCALE GENOMIC DNA]</scope>
    <source>
        <strain evidence="1">FM164</strain>
    </source>
</reference>
<dbReference type="Proteomes" id="UP000030686">
    <property type="component" value="Unassembled WGS sequence"/>
</dbReference>
<organism evidence="1 2">
    <name type="scientific">Penicillium roqueforti (strain FM164)</name>
    <dbReference type="NCBI Taxonomy" id="1365484"/>
    <lineage>
        <taxon>Eukaryota</taxon>
        <taxon>Fungi</taxon>
        <taxon>Dikarya</taxon>
        <taxon>Ascomycota</taxon>
        <taxon>Pezizomycotina</taxon>
        <taxon>Eurotiomycetes</taxon>
        <taxon>Eurotiomycetidae</taxon>
        <taxon>Eurotiales</taxon>
        <taxon>Aspergillaceae</taxon>
        <taxon>Penicillium</taxon>
    </lineage>
</organism>
<dbReference type="STRING" id="1365484.W6QM86"/>
<dbReference type="OrthoDB" id="3009558at2759"/>
<evidence type="ECO:0000313" key="2">
    <source>
        <dbReference type="Proteomes" id="UP000030686"/>
    </source>
</evidence>
<keyword evidence="2" id="KW-1185">Reference proteome</keyword>
<protein>
    <submittedName>
        <fullName evidence="1">Uncharacterized protein</fullName>
    </submittedName>
</protein>
<name>W6QM86_PENRF</name>
<evidence type="ECO:0000313" key="1">
    <source>
        <dbReference type="EMBL" id="CDM37963.1"/>
    </source>
</evidence>
<dbReference type="OMA" id="SEPYIWV"/>
<sequence>MATYSCVQEHPRPVSQIIQYRGRQLRQVHRTTSTLWGSRSVAEARALIEPQITQENEQLFRTYHPAFSSQRAVCVLTQKDSGKDIWVVPENSHVPFIKAGGREIHIQPAFESPVDHDMQYCNIISDPIRRDVDVRQAFTPEDIKCLRAAFPRSIGAFIYQVECVVILFSRRDDMLHTWNFGTPPTVGRLTVGYTVLAMQPSAATAESGQQLARMSNAYEVCGVLGLKIRLPDHTEAITVPTHAFVRLPGPPTFFTRVASFYKRVTQSLTRFQIPLRLQNREVEVSTTPSPLSSSPIGKQCWLAGTNRRVGLITRTYDDPSSTYPYPSGYRHDLSLITGDNLIDIHPPKGIEMVPEWASYKDAIQGAPMIACVFDYINNEHGRLLGDIPNEQIRAALLEGHGHIWIQNAVDSSASILWRTDEDQVDARGFSGSVLCIGRVHEKCRPLLFQNFQLKITVWPDGECQRNSADLPPGLNHPNPMIKGGFILPDEIRTAKILLRSVRRQRQNLSDPVSSEIDQTVPNRKQFSDPF</sequence>
<dbReference type="AlphaFoldDB" id="W6QM86"/>
<accession>W6QM86</accession>
<dbReference type="EMBL" id="HG792022">
    <property type="protein sequence ID" value="CDM37963.1"/>
    <property type="molecule type" value="Genomic_DNA"/>
</dbReference>
<proteinExistence type="predicted"/>